<evidence type="ECO:0000256" key="3">
    <source>
        <dbReference type="ARBA" id="ARBA00022692"/>
    </source>
</evidence>
<evidence type="ECO:0000256" key="6">
    <source>
        <dbReference type="SAM" id="MobiDB-lite"/>
    </source>
</evidence>
<proteinExistence type="predicted"/>
<name>A0AAE0X6P7_9PEZI</name>
<keyword evidence="2" id="KW-0813">Transport</keyword>
<dbReference type="Gene3D" id="1.20.1250.20">
    <property type="entry name" value="MFS general substrate transporter like domains"/>
    <property type="match status" value="1"/>
</dbReference>
<evidence type="ECO:0000256" key="5">
    <source>
        <dbReference type="ARBA" id="ARBA00023136"/>
    </source>
</evidence>
<feature type="transmembrane region" description="Helical" evidence="7">
    <location>
        <begin position="372"/>
        <end position="391"/>
    </location>
</feature>
<feature type="transmembrane region" description="Helical" evidence="7">
    <location>
        <begin position="455"/>
        <end position="478"/>
    </location>
</feature>
<feature type="region of interest" description="Disordered" evidence="6">
    <location>
        <begin position="1"/>
        <end position="49"/>
    </location>
</feature>
<keyword evidence="5 7" id="KW-0472">Membrane</keyword>
<feature type="transmembrane region" description="Helical" evidence="7">
    <location>
        <begin position="61"/>
        <end position="80"/>
    </location>
</feature>
<sequence length="595" mass="63166">MAADALPAAAAAGEERSPIPSSPTGSSAHHPEKTVQHPSQVDASSLGGRDEPKPHLHAKTFLAVFAVCSIYFVQIYNVVGAGAQTNTIALTLGNGSTADSVWLASSIAIGTAVLSPIFSQGADYFGRRWFLIIATLIGAVGSIVIARATSMGMAIAGFTITSISYGAQPLLHAVSSEVLPRRYRSWGQAADLTANAFGGITALLVAGAFTRTSNVPSEGFRNFWYVGTGLFFLASLLCALLYHPLPTERETSFTVGQKLAKLDWVGYALLTFGIVLFCVGLSWSDNPFPWSDPHTSATFAVGLLMIVLLAVYETFVKKDGMFHHGLFKNRNFAITLICLFCEGVAFFGANNYFAFQVGILYETDALIVSVRYSITMFVSILSCLGAGLYCAATKKIRWISVASFLFFVIFFACMAQSTPEQSTAVWGFPVFLGMALGLSLVALITAAQLSTPPDLIAITSGLVIGIRSLGGSVGLAIYNALFNKAMGNLGDNIAAAAMPLGLPPSSLGPFIGALTSHDEAALFQIPGVTPQIVGAGVDALKNTFMSAFKNVWIAASAFVAAAAILAVFLQDHQEEFNMHIDNPVEKDEELYSLHD</sequence>
<feature type="transmembrane region" description="Helical" evidence="7">
    <location>
        <begin position="129"/>
        <end position="146"/>
    </location>
</feature>
<evidence type="ECO:0000256" key="2">
    <source>
        <dbReference type="ARBA" id="ARBA00022448"/>
    </source>
</evidence>
<keyword evidence="10" id="KW-1185">Reference proteome</keyword>
<feature type="transmembrane region" description="Helical" evidence="7">
    <location>
        <begin position="192"/>
        <end position="210"/>
    </location>
</feature>
<dbReference type="CDD" id="cd06179">
    <property type="entry name" value="MFS_TRI12_like"/>
    <property type="match status" value="1"/>
</dbReference>
<dbReference type="InterPro" id="IPR053791">
    <property type="entry name" value="MFS_Tri12-like"/>
</dbReference>
<feature type="domain" description="Major facilitator superfamily (MFS) profile" evidence="8">
    <location>
        <begin position="63"/>
        <end position="574"/>
    </location>
</feature>
<feature type="transmembrane region" description="Helical" evidence="7">
    <location>
        <begin position="423"/>
        <end position="443"/>
    </location>
</feature>
<comment type="caution">
    <text evidence="9">The sequence shown here is derived from an EMBL/GenBank/DDBJ whole genome shotgun (WGS) entry which is preliminary data.</text>
</comment>
<feature type="transmembrane region" description="Helical" evidence="7">
    <location>
        <begin position="264"/>
        <end position="283"/>
    </location>
</feature>
<dbReference type="InterPro" id="IPR036259">
    <property type="entry name" value="MFS_trans_sf"/>
</dbReference>
<organism evidence="9 10">
    <name type="scientific">Podospora appendiculata</name>
    <dbReference type="NCBI Taxonomy" id="314037"/>
    <lineage>
        <taxon>Eukaryota</taxon>
        <taxon>Fungi</taxon>
        <taxon>Dikarya</taxon>
        <taxon>Ascomycota</taxon>
        <taxon>Pezizomycotina</taxon>
        <taxon>Sordariomycetes</taxon>
        <taxon>Sordariomycetidae</taxon>
        <taxon>Sordariales</taxon>
        <taxon>Podosporaceae</taxon>
        <taxon>Podospora</taxon>
    </lineage>
</organism>
<dbReference type="Proteomes" id="UP001270362">
    <property type="component" value="Unassembled WGS sequence"/>
</dbReference>
<accession>A0AAE0X6P7</accession>
<feature type="transmembrane region" description="Helical" evidence="7">
    <location>
        <begin position="332"/>
        <end position="352"/>
    </location>
</feature>
<dbReference type="SUPFAM" id="SSF103473">
    <property type="entry name" value="MFS general substrate transporter"/>
    <property type="match status" value="1"/>
</dbReference>
<keyword evidence="4 7" id="KW-1133">Transmembrane helix</keyword>
<reference evidence="9" key="1">
    <citation type="journal article" date="2023" name="Mol. Phylogenet. Evol.">
        <title>Genome-scale phylogeny and comparative genomics of the fungal order Sordariales.</title>
        <authorList>
            <person name="Hensen N."/>
            <person name="Bonometti L."/>
            <person name="Westerberg I."/>
            <person name="Brannstrom I.O."/>
            <person name="Guillou S."/>
            <person name="Cros-Aarteil S."/>
            <person name="Calhoun S."/>
            <person name="Haridas S."/>
            <person name="Kuo A."/>
            <person name="Mondo S."/>
            <person name="Pangilinan J."/>
            <person name="Riley R."/>
            <person name="LaButti K."/>
            <person name="Andreopoulos B."/>
            <person name="Lipzen A."/>
            <person name="Chen C."/>
            <person name="Yan M."/>
            <person name="Daum C."/>
            <person name="Ng V."/>
            <person name="Clum A."/>
            <person name="Steindorff A."/>
            <person name="Ohm R.A."/>
            <person name="Martin F."/>
            <person name="Silar P."/>
            <person name="Natvig D.O."/>
            <person name="Lalanne C."/>
            <person name="Gautier V."/>
            <person name="Ament-Velasquez S.L."/>
            <person name="Kruys A."/>
            <person name="Hutchinson M.I."/>
            <person name="Powell A.J."/>
            <person name="Barry K."/>
            <person name="Miller A.N."/>
            <person name="Grigoriev I.V."/>
            <person name="Debuchy R."/>
            <person name="Gladieux P."/>
            <person name="Hiltunen Thoren M."/>
            <person name="Johannesson H."/>
        </authorList>
    </citation>
    <scope>NUCLEOTIDE SEQUENCE</scope>
    <source>
        <strain evidence="9">CBS 314.62</strain>
    </source>
</reference>
<feature type="transmembrane region" description="Helical" evidence="7">
    <location>
        <begin position="295"/>
        <end position="312"/>
    </location>
</feature>
<protein>
    <submittedName>
        <fullName evidence="9">Major facilitator superfamily domain-containing protein</fullName>
    </submittedName>
</protein>
<feature type="transmembrane region" description="Helical" evidence="7">
    <location>
        <begin position="551"/>
        <end position="569"/>
    </location>
</feature>
<dbReference type="PROSITE" id="PS50850">
    <property type="entry name" value="MFS"/>
    <property type="match status" value="1"/>
</dbReference>
<evidence type="ECO:0000313" key="9">
    <source>
        <dbReference type="EMBL" id="KAK3686128.1"/>
    </source>
</evidence>
<dbReference type="GO" id="GO:0005886">
    <property type="term" value="C:plasma membrane"/>
    <property type="evidence" value="ECO:0007669"/>
    <property type="project" value="TreeGrafter"/>
</dbReference>
<feature type="transmembrane region" description="Helical" evidence="7">
    <location>
        <begin position="398"/>
        <end position="417"/>
    </location>
</feature>
<comment type="subcellular location">
    <subcellularLocation>
        <location evidence="1">Membrane</location>
        <topology evidence="1">Multi-pass membrane protein</topology>
    </subcellularLocation>
</comment>
<feature type="compositionally biased region" description="Low complexity" evidence="6">
    <location>
        <begin position="1"/>
        <end position="12"/>
    </location>
</feature>
<feature type="transmembrane region" description="Helical" evidence="7">
    <location>
        <begin position="222"/>
        <end position="243"/>
    </location>
</feature>
<evidence type="ECO:0000256" key="1">
    <source>
        <dbReference type="ARBA" id="ARBA00004141"/>
    </source>
</evidence>
<dbReference type="InterPro" id="IPR020846">
    <property type="entry name" value="MFS_dom"/>
</dbReference>
<feature type="transmembrane region" description="Helical" evidence="7">
    <location>
        <begin position="152"/>
        <end position="171"/>
    </location>
</feature>
<dbReference type="EMBL" id="JAULSO010000003">
    <property type="protein sequence ID" value="KAK3686128.1"/>
    <property type="molecule type" value="Genomic_DNA"/>
</dbReference>
<dbReference type="InterPro" id="IPR010573">
    <property type="entry name" value="MFS_Str1/Tri12-like"/>
</dbReference>
<dbReference type="Pfam" id="PF06609">
    <property type="entry name" value="TRI12"/>
    <property type="match status" value="1"/>
</dbReference>
<gene>
    <name evidence="9" type="ORF">B0T22DRAFT_483033</name>
</gene>
<keyword evidence="3 7" id="KW-0812">Transmembrane</keyword>
<reference evidence="9" key="2">
    <citation type="submission" date="2023-06" db="EMBL/GenBank/DDBJ databases">
        <authorList>
            <consortium name="Lawrence Berkeley National Laboratory"/>
            <person name="Haridas S."/>
            <person name="Hensen N."/>
            <person name="Bonometti L."/>
            <person name="Westerberg I."/>
            <person name="Brannstrom I.O."/>
            <person name="Guillou S."/>
            <person name="Cros-Aarteil S."/>
            <person name="Calhoun S."/>
            <person name="Kuo A."/>
            <person name="Mondo S."/>
            <person name="Pangilinan J."/>
            <person name="Riley R."/>
            <person name="Labutti K."/>
            <person name="Andreopoulos B."/>
            <person name="Lipzen A."/>
            <person name="Chen C."/>
            <person name="Yanf M."/>
            <person name="Daum C."/>
            <person name="Ng V."/>
            <person name="Clum A."/>
            <person name="Steindorff A."/>
            <person name="Ohm R."/>
            <person name="Martin F."/>
            <person name="Silar P."/>
            <person name="Natvig D."/>
            <person name="Lalanne C."/>
            <person name="Gautier V."/>
            <person name="Ament-Velasquez S.L."/>
            <person name="Kruys A."/>
            <person name="Hutchinson M.I."/>
            <person name="Powell A.J."/>
            <person name="Barry K."/>
            <person name="Miller A.N."/>
            <person name="Grigoriev I.V."/>
            <person name="Debuchy R."/>
            <person name="Gladieux P."/>
            <person name="Thoren M.H."/>
            <person name="Johannesson H."/>
        </authorList>
    </citation>
    <scope>NUCLEOTIDE SEQUENCE</scope>
    <source>
        <strain evidence="9">CBS 314.62</strain>
    </source>
</reference>
<dbReference type="PANTHER" id="PTHR23501:SF195">
    <property type="entry name" value="PEP5"/>
    <property type="match status" value="1"/>
</dbReference>
<evidence type="ECO:0000259" key="8">
    <source>
        <dbReference type="PROSITE" id="PS50850"/>
    </source>
</evidence>
<feature type="transmembrane region" description="Helical" evidence="7">
    <location>
        <begin position="100"/>
        <end position="117"/>
    </location>
</feature>
<dbReference type="AlphaFoldDB" id="A0AAE0X6P7"/>
<dbReference type="GO" id="GO:0022857">
    <property type="term" value="F:transmembrane transporter activity"/>
    <property type="evidence" value="ECO:0007669"/>
    <property type="project" value="InterPro"/>
</dbReference>
<evidence type="ECO:0000313" key="10">
    <source>
        <dbReference type="Proteomes" id="UP001270362"/>
    </source>
</evidence>
<evidence type="ECO:0000256" key="7">
    <source>
        <dbReference type="SAM" id="Phobius"/>
    </source>
</evidence>
<dbReference type="PANTHER" id="PTHR23501">
    <property type="entry name" value="MAJOR FACILITATOR SUPERFAMILY"/>
    <property type="match status" value="1"/>
</dbReference>
<evidence type="ECO:0000256" key="4">
    <source>
        <dbReference type="ARBA" id="ARBA00022989"/>
    </source>
</evidence>